<feature type="transmembrane region" description="Helical" evidence="4">
    <location>
        <begin position="404"/>
        <end position="424"/>
    </location>
</feature>
<feature type="chain" id="PRO_5037436604" evidence="5">
    <location>
        <begin position="21"/>
        <end position="651"/>
    </location>
</feature>
<dbReference type="CDD" id="cd16917">
    <property type="entry name" value="HATPase_UhpB-NarQ-NarX-like"/>
    <property type="match status" value="1"/>
</dbReference>
<dbReference type="GO" id="GO:0046983">
    <property type="term" value="F:protein dimerization activity"/>
    <property type="evidence" value="ECO:0007669"/>
    <property type="project" value="InterPro"/>
</dbReference>
<proteinExistence type="predicted"/>
<sequence>MFNRLLPLLFLLLIYFTTTAQTKKIDSLKSIADKTTEPEAKLAAILAYCEDYSNLNQDSLDKYAYVALELAGRSKNDSYKSLAQLTLAQDYIQWGWTDSALYVIGKELPKNPVTDDNRRSIYFRLKRLNAVAFGADGKIQDCLAVLYPLFTEVEKYKDTMHIIGVANSIGNVLMGLNQLDESKKWNEQSLRFCAGNFEKYKGSPLISRAQLLHKENKHDSVLYYLNTGINCCKKIEVYDRLAGAYRFMSVVYTGAGELEKAEDALKQMQECRRKAHNTPDAIIDDNIQIADFYANTGQLKKAIAFCWSKLERGDYKEKPKDSAKTFNTEPSSRLPFYLALARYLKEDKNFTEYQAVLEEIIDLKDSVYERNKAAAIAEIQTKYDVEQKENIIAAQQFKIAQRNYLLYGSLVFIVMASVITFLMWRNQRNKQLLKMRLAIEEEKRQASQSILDAEEKERKRIAADLHDNIGAYASAISADVESIAHKGFNGNEEQLHNLQQHSREIIHSLRDTIWVLNKDNITITGISDRVKNYVNKLRPSYESINIVVEEAIQEDIRIGSQKALNIFRIVQEAVHNTLKHSNAKNVMIKIESDRVMNISVADDGKGLPAEYTSDGNGLRNMQARAADAGIRLNVTSAAGNGTRISISDTTN</sequence>
<evidence type="ECO:0000259" key="7">
    <source>
        <dbReference type="Pfam" id="PF07730"/>
    </source>
</evidence>
<dbReference type="InterPro" id="IPR050482">
    <property type="entry name" value="Sensor_HK_TwoCompSys"/>
</dbReference>
<gene>
    <name evidence="8" type="ORF">I5907_00925</name>
</gene>
<dbReference type="InterPro" id="IPR036890">
    <property type="entry name" value="HATPase_C_sf"/>
</dbReference>
<dbReference type="EMBL" id="JADWYR010000001">
    <property type="protein sequence ID" value="MBG9374780.1"/>
    <property type="molecule type" value="Genomic_DNA"/>
</dbReference>
<dbReference type="Gene3D" id="1.25.40.10">
    <property type="entry name" value="Tetratricopeptide repeat domain"/>
    <property type="match status" value="1"/>
</dbReference>
<evidence type="ECO:0000313" key="9">
    <source>
        <dbReference type="Proteomes" id="UP000628448"/>
    </source>
</evidence>
<keyword evidence="4" id="KW-0812">Transmembrane</keyword>
<dbReference type="Gene3D" id="1.20.5.1930">
    <property type="match status" value="1"/>
</dbReference>
<evidence type="ECO:0000256" key="1">
    <source>
        <dbReference type="ARBA" id="ARBA00022679"/>
    </source>
</evidence>
<evidence type="ECO:0000256" key="5">
    <source>
        <dbReference type="SAM" id="SignalP"/>
    </source>
</evidence>
<feature type="domain" description="Signal transduction histidine kinase subgroup 3 dimerisation and phosphoacceptor" evidence="7">
    <location>
        <begin position="457"/>
        <end position="518"/>
    </location>
</feature>
<dbReference type="Gene3D" id="3.30.565.10">
    <property type="entry name" value="Histidine kinase-like ATPase, C-terminal domain"/>
    <property type="match status" value="1"/>
</dbReference>
<dbReference type="InterPro" id="IPR011712">
    <property type="entry name" value="Sig_transdc_His_kin_sub3_dim/P"/>
</dbReference>
<keyword evidence="1" id="KW-0808">Transferase</keyword>
<dbReference type="Pfam" id="PF02518">
    <property type="entry name" value="HATPase_c"/>
    <property type="match status" value="1"/>
</dbReference>
<dbReference type="AlphaFoldDB" id="A0A931E3U1"/>
<keyword evidence="4" id="KW-1133">Transmembrane helix</keyword>
<feature type="domain" description="Histidine kinase/HSP90-like ATPase" evidence="6">
    <location>
        <begin position="564"/>
        <end position="646"/>
    </location>
</feature>
<keyword evidence="3" id="KW-0902">Two-component regulatory system</keyword>
<dbReference type="InterPro" id="IPR003594">
    <property type="entry name" value="HATPase_dom"/>
</dbReference>
<evidence type="ECO:0000256" key="2">
    <source>
        <dbReference type="ARBA" id="ARBA00022777"/>
    </source>
</evidence>
<dbReference type="GO" id="GO:0000155">
    <property type="term" value="F:phosphorelay sensor kinase activity"/>
    <property type="evidence" value="ECO:0007669"/>
    <property type="project" value="InterPro"/>
</dbReference>
<dbReference type="RefSeq" id="WP_196988873.1">
    <property type="nucleotide sequence ID" value="NZ_JADWYR010000001.1"/>
</dbReference>
<keyword evidence="9" id="KW-1185">Reference proteome</keyword>
<evidence type="ECO:0000313" key="8">
    <source>
        <dbReference type="EMBL" id="MBG9374780.1"/>
    </source>
</evidence>
<dbReference type="Pfam" id="PF07730">
    <property type="entry name" value="HisKA_3"/>
    <property type="match status" value="1"/>
</dbReference>
<dbReference type="Proteomes" id="UP000628448">
    <property type="component" value="Unassembled WGS sequence"/>
</dbReference>
<dbReference type="GO" id="GO:0016020">
    <property type="term" value="C:membrane"/>
    <property type="evidence" value="ECO:0007669"/>
    <property type="project" value="InterPro"/>
</dbReference>
<keyword evidence="4" id="KW-0472">Membrane</keyword>
<dbReference type="PANTHER" id="PTHR24421">
    <property type="entry name" value="NITRATE/NITRITE SENSOR PROTEIN NARX-RELATED"/>
    <property type="match status" value="1"/>
</dbReference>
<accession>A0A931E3U1</accession>
<name>A0A931E3U1_9BACT</name>
<evidence type="ECO:0000256" key="3">
    <source>
        <dbReference type="ARBA" id="ARBA00023012"/>
    </source>
</evidence>
<dbReference type="InterPro" id="IPR011990">
    <property type="entry name" value="TPR-like_helical_dom_sf"/>
</dbReference>
<feature type="signal peptide" evidence="5">
    <location>
        <begin position="1"/>
        <end position="20"/>
    </location>
</feature>
<keyword evidence="5" id="KW-0732">Signal</keyword>
<dbReference type="PANTHER" id="PTHR24421:SF58">
    <property type="entry name" value="SIGNAL TRANSDUCTION HISTIDINE-PROTEIN KINASE_PHOSPHATASE UHPB"/>
    <property type="match status" value="1"/>
</dbReference>
<dbReference type="SUPFAM" id="SSF55874">
    <property type="entry name" value="ATPase domain of HSP90 chaperone/DNA topoisomerase II/histidine kinase"/>
    <property type="match status" value="1"/>
</dbReference>
<keyword evidence="2 8" id="KW-0418">Kinase</keyword>
<evidence type="ECO:0000259" key="6">
    <source>
        <dbReference type="Pfam" id="PF02518"/>
    </source>
</evidence>
<reference evidence="8" key="1">
    <citation type="submission" date="2020-11" db="EMBL/GenBank/DDBJ databases">
        <title>Bacterial whole genome sequence for Panacibacter sp. DH6.</title>
        <authorList>
            <person name="Le V."/>
            <person name="Ko S."/>
            <person name="Ahn C.-Y."/>
            <person name="Oh H.-M."/>
        </authorList>
    </citation>
    <scope>NUCLEOTIDE SEQUENCE</scope>
    <source>
        <strain evidence="8">DH6</strain>
    </source>
</reference>
<comment type="caution">
    <text evidence="8">The sequence shown here is derived from an EMBL/GenBank/DDBJ whole genome shotgun (WGS) entry which is preliminary data.</text>
</comment>
<dbReference type="SUPFAM" id="SSF48452">
    <property type="entry name" value="TPR-like"/>
    <property type="match status" value="1"/>
</dbReference>
<protein>
    <submittedName>
        <fullName evidence="8">Sensor histidine kinase</fullName>
    </submittedName>
</protein>
<evidence type="ECO:0000256" key="4">
    <source>
        <dbReference type="SAM" id="Phobius"/>
    </source>
</evidence>
<organism evidence="8 9">
    <name type="scientific">Panacibacter microcysteis</name>
    <dbReference type="NCBI Taxonomy" id="2793269"/>
    <lineage>
        <taxon>Bacteria</taxon>
        <taxon>Pseudomonadati</taxon>
        <taxon>Bacteroidota</taxon>
        <taxon>Chitinophagia</taxon>
        <taxon>Chitinophagales</taxon>
        <taxon>Chitinophagaceae</taxon>
        <taxon>Panacibacter</taxon>
    </lineage>
</organism>